<feature type="region of interest" description="Disordered" evidence="1">
    <location>
        <begin position="1"/>
        <end position="39"/>
    </location>
</feature>
<proteinExistence type="predicted"/>
<evidence type="ECO:0000256" key="1">
    <source>
        <dbReference type="SAM" id="MobiDB-lite"/>
    </source>
</evidence>
<reference evidence="2 3" key="1">
    <citation type="journal article" date="2012" name="J. Bacteriol.">
        <title>Complete genome sequence of the broad-host-range strain Sinorhizobium fredii USDA257.</title>
        <authorList>
            <person name="Schuldes J."/>
            <person name="Rodriguez Orbegoso M."/>
            <person name="Schmeisser C."/>
            <person name="Krishnan H.B."/>
            <person name="Daniel R."/>
            <person name="Streit W.R."/>
        </authorList>
    </citation>
    <scope>NUCLEOTIDE SEQUENCE [LARGE SCALE GENOMIC DNA]</scope>
    <source>
        <strain evidence="2 3">USDA 257</strain>
    </source>
</reference>
<evidence type="ECO:0000313" key="3">
    <source>
        <dbReference type="Proteomes" id="UP000006180"/>
    </source>
</evidence>
<dbReference type="AlphaFoldDB" id="I3XCK5"/>
<organism evidence="2 3">
    <name type="scientific">Sinorhizobium fredii (strain USDA 257)</name>
    <dbReference type="NCBI Taxonomy" id="1185652"/>
    <lineage>
        <taxon>Bacteria</taxon>
        <taxon>Pseudomonadati</taxon>
        <taxon>Pseudomonadota</taxon>
        <taxon>Alphaproteobacteria</taxon>
        <taxon>Hyphomicrobiales</taxon>
        <taxon>Rhizobiaceae</taxon>
        <taxon>Sinorhizobium/Ensifer group</taxon>
        <taxon>Sinorhizobium</taxon>
    </lineage>
</organism>
<dbReference type="EMBL" id="CP003563">
    <property type="protein sequence ID" value="AFL53611.1"/>
    <property type="molecule type" value="Genomic_DNA"/>
</dbReference>
<name>I3XCK5_SINF2</name>
<protein>
    <submittedName>
        <fullName evidence="2">Uncharacterized protein</fullName>
    </submittedName>
</protein>
<dbReference type="Proteomes" id="UP000006180">
    <property type="component" value="Chromosome"/>
</dbReference>
<dbReference type="KEGG" id="sfd:USDA257_c50850"/>
<gene>
    <name evidence="2" type="ORF">USDA257_c50850</name>
</gene>
<sequence length="39" mass="4166">MIYMNGSPGKFKKRGAAPRDDLTPPADLSIPKGNGDYDA</sequence>
<evidence type="ECO:0000313" key="2">
    <source>
        <dbReference type="EMBL" id="AFL53611.1"/>
    </source>
</evidence>
<dbReference type="PATRIC" id="fig|1185652.3.peg.5276"/>
<accession>I3XCK5</accession>
<dbReference type="HOGENOM" id="CLU_3317061_0_0_5"/>
<dbReference type="STRING" id="1185652.USDA257_c50850"/>